<accession>A0A5S6QZF8</accession>
<evidence type="ECO:0000313" key="3">
    <source>
        <dbReference type="WBParaSite" id="TMUE_3000012635.1"/>
    </source>
</evidence>
<dbReference type="WBParaSite" id="TMUE_3000012635.1">
    <property type="protein sequence ID" value="TMUE_3000012635.1"/>
    <property type="gene ID" value="WBGene00301630"/>
</dbReference>
<reference evidence="3" key="1">
    <citation type="submission" date="2019-12" db="UniProtKB">
        <authorList>
            <consortium name="WormBaseParasite"/>
        </authorList>
    </citation>
    <scope>IDENTIFICATION</scope>
</reference>
<feature type="region of interest" description="Disordered" evidence="1">
    <location>
        <begin position="59"/>
        <end position="95"/>
    </location>
</feature>
<dbReference type="Proteomes" id="UP000046395">
    <property type="component" value="Unassembled WGS sequence"/>
</dbReference>
<name>A0A5S6QZF8_TRIMR</name>
<evidence type="ECO:0000313" key="2">
    <source>
        <dbReference type="Proteomes" id="UP000046395"/>
    </source>
</evidence>
<protein>
    <submittedName>
        <fullName evidence="3">Uncharacterized protein</fullName>
    </submittedName>
</protein>
<sequence>MTYDRIGCQSVNLNFEKKGKSAAKQMIPSWQLFAAGALGLRFQAIARKAQALARMHHCKWSNRGDNSQPEKSGAKGKEKSRAFPHPGGVGYVPPTGAFGKVERPHSWISLRHTLARQAFPMALLEEAKIGSQKGSTSSRPL</sequence>
<feature type="compositionally biased region" description="Basic and acidic residues" evidence="1">
    <location>
        <begin position="72"/>
        <end position="81"/>
    </location>
</feature>
<organism evidence="2 3">
    <name type="scientific">Trichuris muris</name>
    <name type="common">Mouse whipworm</name>
    <dbReference type="NCBI Taxonomy" id="70415"/>
    <lineage>
        <taxon>Eukaryota</taxon>
        <taxon>Metazoa</taxon>
        <taxon>Ecdysozoa</taxon>
        <taxon>Nematoda</taxon>
        <taxon>Enoplea</taxon>
        <taxon>Dorylaimia</taxon>
        <taxon>Trichinellida</taxon>
        <taxon>Trichuridae</taxon>
        <taxon>Trichuris</taxon>
    </lineage>
</organism>
<keyword evidence="2" id="KW-1185">Reference proteome</keyword>
<proteinExistence type="predicted"/>
<dbReference type="AlphaFoldDB" id="A0A5S6QZF8"/>
<evidence type="ECO:0000256" key="1">
    <source>
        <dbReference type="SAM" id="MobiDB-lite"/>
    </source>
</evidence>